<evidence type="ECO:0000259" key="3">
    <source>
        <dbReference type="PROSITE" id="PS50041"/>
    </source>
</evidence>
<dbReference type="AlphaFoldDB" id="A0A6P4ZS18"/>
<keyword evidence="1" id="KW-0430">Lectin</keyword>
<dbReference type="GeneID" id="109481471"/>
<accession>A0A6P4ZS18</accession>
<dbReference type="CDD" id="cd00037">
    <property type="entry name" value="CLECT"/>
    <property type="match status" value="1"/>
</dbReference>
<dbReference type="Gene3D" id="3.10.100.10">
    <property type="entry name" value="Mannose-Binding Protein A, subunit A"/>
    <property type="match status" value="1"/>
</dbReference>
<evidence type="ECO:0000313" key="5">
    <source>
        <dbReference type="RefSeq" id="XP_019639613.1"/>
    </source>
</evidence>
<dbReference type="InterPro" id="IPR016187">
    <property type="entry name" value="CTDL_fold"/>
</dbReference>
<organism evidence="4 5">
    <name type="scientific">Branchiostoma belcheri</name>
    <name type="common">Amphioxus</name>
    <dbReference type="NCBI Taxonomy" id="7741"/>
    <lineage>
        <taxon>Eukaryota</taxon>
        <taxon>Metazoa</taxon>
        <taxon>Chordata</taxon>
        <taxon>Cephalochordata</taxon>
        <taxon>Leptocardii</taxon>
        <taxon>Amphioxiformes</taxon>
        <taxon>Branchiostomatidae</taxon>
        <taxon>Branchiostoma</taxon>
    </lineage>
</organism>
<dbReference type="GO" id="GO:0030246">
    <property type="term" value="F:carbohydrate binding"/>
    <property type="evidence" value="ECO:0007669"/>
    <property type="project" value="UniProtKB-KW"/>
</dbReference>
<dbReference type="Proteomes" id="UP000515135">
    <property type="component" value="Unplaced"/>
</dbReference>
<evidence type="ECO:0000313" key="4">
    <source>
        <dbReference type="Proteomes" id="UP000515135"/>
    </source>
</evidence>
<dbReference type="KEGG" id="bbel:109481471"/>
<dbReference type="PANTHER" id="PTHR22799:SF6">
    <property type="entry name" value="C-TYPE LECTIN DOMAIN FAMILY 4 MEMBER M-LIKE"/>
    <property type="match status" value="1"/>
</dbReference>
<dbReference type="InterPro" id="IPR001304">
    <property type="entry name" value="C-type_lectin-like"/>
</dbReference>
<proteinExistence type="predicted"/>
<dbReference type="RefSeq" id="XP_019639613.1">
    <property type="nucleotide sequence ID" value="XM_019784054.1"/>
</dbReference>
<dbReference type="InterPro" id="IPR016186">
    <property type="entry name" value="C-type_lectin-like/link_sf"/>
</dbReference>
<feature type="region of interest" description="Disordered" evidence="2">
    <location>
        <begin position="1"/>
        <end position="47"/>
    </location>
</feature>
<reference evidence="5" key="1">
    <citation type="submission" date="2025-08" db="UniProtKB">
        <authorList>
            <consortium name="RefSeq"/>
        </authorList>
    </citation>
    <scope>IDENTIFICATION</scope>
    <source>
        <tissue evidence="5">Gonad</tissue>
    </source>
</reference>
<dbReference type="GO" id="GO:0005615">
    <property type="term" value="C:extracellular space"/>
    <property type="evidence" value="ECO:0007669"/>
    <property type="project" value="TreeGrafter"/>
</dbReference>
<dbReference type="Pfam" id="PF00059">
    <property type="entry name" value="Lectin_C"/>
    <property type="match status" value="1"/>
</dbReference>
<evidence type="ECO:0000256" key="1">
    <source>
        <dbReference type="ARBA" id="ARBA00022734"/>
    </source>
</evidence>
<name>A0A6P4ZS18_BRABE</name>
<dbReference type="PANTHER" id="PTHR22799">
    <property type="entry name" value="TETRANECTIN-RELATED"/>
    <property type="match status" value="1"/>
</dbReference>
<dbReference type="SUPFAM" id="SSF56436">
    <property type="entry name" value="C-type lectin-like"/>
    <property type="match status" value="1"/>
</dbReference>
<dbReference type="SMART" id="SM00034">
    <property type="entry name" value="CLECT"/>
    <property type="match status" value="1"/>
</dbReference>
<keyword evidence="4" id="KW-1185">Reference proteome</keyword>
<feature type="domain" description="C-type lectin" evidence="3">
    <location>
        <begin position="75"/>
        <end position="197"/>
    </location>
</feature>
<protein>
    <submittedName>
        <fullName evidence="5">Galactose-specific lectin nattectin-like</fullName>
    </submittedName>
</protein>
<sequence length="236" mass="25602">MPNPAEEPGEDGDDGLAYHSATLRDFEGPFKTGPAPHGAARGPDEPVNRNVRAVVGSQGWDLPASCPTNGQLSLPNGKRYVAPSDEQVDYATAQARCVAEGGTVALPLDSNEQAYLVFFKNCLDQNAQFWLGVSRPDGTWVDSQGSALGGFSAWAPGEPDDPSYPCSHLVFGAQSDSERRNKWADAACGDSFRYICETDSVDCNTQYRHVEAGESFTWFNTETQKDLLDLLDLTFI</sequence>
<dbReference type="OrthoDB" id="10032136at2759"/>
<gene>
    <name evidence="5" type="primary">LOC109481471</name>
</gene>
<evidence type="ECO:0000256" key="2">
    <source>
        <dbReference type="SAM" id="MobiDB-lite"/>
    </source>
</evidence>
<dbReference type="PROSITE" id="PS50041">
    <property type="entry name" value="C_TYPE_LECTIN_2"/>
    <property type="match status" value="1"/>
</dbReference>
<dbReference type="InterPro" id="IPR051663">
    <property type="entry name" value="CLec_Tetranectin-domain"/>
</dbReference>